<keyword evidence="2" id="KW-1185">Reference proteome</keyword>
<evidence type="ECO:0000313" key="1">
    <source>
        <dbReference type="EMBL" id="KDP32258.1"/>
    </source>
</evidence>
<reference evidence="1 2" key="1">
    <citation type="journal article" date="2014" name="PLoS ONE">
        <title>Global Analysis of Gene Expression Profiles in Physic Nut (Jatropha curcas L.) Seedlings Exposed to Salt Stress.</title>
        <authorList>
            <person name="Zhang L."/>
            <person name="Zhang C."/>
            <person name="Wu P."/>
            <person name="Chen Y."/>
            <person name="Li M."/>
            <person name="Jiang H."/>
            <person name="Wu G."/>
        </authorList>
    </citation>
    <scope>NUCLEOTIDE SEQUENCE [LARGE SCALE GENOMIC DNA]</scope>
    <source>
        <strain evidence="2">cv. GZQX0401</strain>
        <tissue evidence="1">Young leaves</tissue>
    </source>
</reference>
<sequence>MAVAYYPSRVAKQYCHHQAVPDYTWFEGGLITQRFLSHFISTWRSHEIVPIFGVADTSSSDLYHSWLQAYSGVGADLELVDLLTARFLLGPSM</sequence>
<organism evidence="1 2">
    <name type="scientific">Jatropha curcas</name>
    <name type="common">Barbados nut</name>
    <dbReference type="NCBI Taxonomy" id="180498"/>
    <lineage>
        <taxon>Eukaryota</taxon>
        <taxon>Viridiplantae</taxon>
        <taxon>Streptophyta</taxon>
        <taxon>Embryophyta</taxon>
        <taxon>Tracheophyta</taxon>
        <taxon>Spermatophyta</taxon>
        <taxon>Magnoliopsida</taxon>
        <taxon>eudicotyledons</taxon>
        <taxon>Gunneridae</taxon>
        <taxon>Pentapetalae</taxon>
        <taxon>rosids</taxon>
        <taxon>fabids</taxon>
        <taxon>Malpighiales</taxon>
        <taxon>Euphorbiaceae</taxon>
        <taxon>Crotonoideae</taxon>
        <taxon>Jatropheae</taxon>
        <taxon>Jatropha</taxon>
    </lineage>
</organism>
<evidence type="ECO:0000313" key="2">
    <source>
        <dbReference type="Proteomes" id="UP000027138"/>
    </source>
</evidence>
<accession>A0A067KB99</accession>
<gene>
    <name evidence="1" type="ORF">JCGZ_14902</name>
</gene>
<proteinExistence type="predicted"/>
<dbReference type="Proteomes" id="UP000027138">
    <property type="component" value="Unassembled WGS sequence"/>
</dbReference>
<dbReference type="AlphaFoldDB" id="A0A067KB99"/>
<name>A0A067KB99_JATCU</name>
<protein>
    <submittedName>
        <fullName evidence="1">Uncharacterized protein</fullName>
    </submittedName>
</protein>
<dbReference type="EMBL" id="KK914586">
    <property type="protein sequence ID" value="KDP32258.1"/>
    <property type="molecule type" value="Genomic_DNA"/>
</dbReference>